<comment type="caution">
    <text evidence="2">The sequence shown here is derived from an EMBL/GenBank/DDBJ whole genome shotgun (WGS) entry which is preliminary data.</text>
</comment>
<feature type="transmembrane region" description="Helical" evidence="1">
    <location>
        <begin position="398"/>
        <end position="418"/>
    </location>
</feature>
<feature type="transmembrane region" description="Helical" evidence="1">
    <location>
        <begin position="204"/>
        <end position="229"/>
    </location>
</feature>
<evidence type="ECO:0000313" key="3">
    <source>
        <dbReference type="Proteomes" id="UP001225034"/>
    </source>
</evidence>
<dbReference type="Proteomes" id="UP001225034">
    <property type="component" value="Unassembled WGS sequence"/>
</dbReference>
<organism evidence="2 3">
    <name type="scientific">Alkalicoccobacillus murimartini</name>
    <dbReference type="NCBI Taxonomy" id="171685"/>
    <lineage>
        <taxon>Bacteria</taxon>
        <taxon>Bacillati</taxon>
        <taxon>Bacillota</taxon>
        <taxon>Bacilli</taxon>
        <taxon>Bacillales</taxon>
        <taxon>Bacillaceae</taxon>
        <taxon>Alkalicoccobacillus</taxon>
    </lineage>
</organism>
<keyword evidence="1" id="KW-0812">Transmembrane</keyword>
<name>A0ABT9YMG9_9BACI</name>
<accession>A0ABT9YMG9</accession>
<evidence type="ECO:0000256" key="1">
    <source>
        <dbReference type="SAM" id="Phobius"/>
    </source>
</evidence>
<feature type="transmembrane region" description="Helical" evidence="1">
    <location>
        <begin position="250"/>
        <end position="274"/>
    </location>
</feature>
<feature type="transmembrane region" description="Helical" evidence="1">
    <location>
        <begin position="346"/>
        <end position="364"/>
    </location>
</feature>
<dbReference type="RefSeq" id="WP_306984420.1">
    <property type="nucleotide sequence ID" value="NZ_JAUSUA010000005.1"/>
</dbReference>
<protein>
    <submittedName>
        <fullName evidence="2">ABC-2 type transport system permease protein</fullName>
    </submittedName>
</protein>
<evidence type="ECO:0000313" key="2">
    <source>
        <dbReference type="EMBL" id="MDQ0208392.1"/>
    </source>
</evidence>
<keyword evidence="3" id="KW-1185">Reference proteome</keyword>
<reference evidence="2 3" key="1">
    <citation type="submission" date="2023-07" db="EMBL/GenBank/DDBJ databases">
        <title>Genomic Encyclopedia of Type Strains, Phase IV (KMG-IV): sequencing the most valuable type-strain genomes for metagenomic binning, comparative biology and taxonomic classification.</title>
        <authorList>
            <person name="Goeker M."/>
        </authorList>
    </citation>
    <scope>NUCLEOTIDE SEQUENCE [LARGE SCALE GENOMIC DNA]</scope>
    <source>
        <strain evidence="2 3">DSM 19154</strain>
    </source>
</reference>
<sequence length="423" mass="48695">MLASLIFECKKLLKKRPIVAAICLCMLSAVWLYSSSYSRATHDQDILLTQGIENYELQNESYIQELKLERMKAEEAGDTQQTDQLTEEIEMHEEWAADYNEHLPNEESSISEPLYQGQIVYLHDLLHDPQNYGMYIVDQEMSNFTYLVTMEEIKHLQKYKLEPLFQPTYYYTPYLDNIYEDFTGDAAAEWASMTKRYSQMGFSYLYQIIPLFYIPAVIIIGCFLFGNMIRRYHFNASLPLSWTKRFAAKYCASLLSLIGFTFLLLLVPLVASLFSGGLGSLEYPVLVYDGPIIKNVNHTSLDLYDDSFHFILLGEYLINVVWMTLGLTIFLHSFYMFIVSIVRKPFIAMIVMSSLIITSLALFTHPYNPISYIDIHRVINGEIAAIQSEPVYTVGTAILLWGCASAVFLLLSSIRFRLDGKRL</sequence>
<keyword evidence="1" id="KW-1133">Transmembrane helix</keyword>
<dbReference type="EMBL" id="JAUSUA010000005">
    <property type="protein sequence ID" value="MDQ0208392.1"/>
    <property type="molecule type" value="Genomic_DNA"/>
</dbReference>
<feature type="transmembrane region" description="Helical" evidence="1">
    <location>
        <begin position="316"/>
        <end position="339"/>
    </location>
</feature>
<keyword evidence="1" id="KW-0472">Membrane</keyword>
<gene>
    <name evidence="2" type="ORF">J2S05_003203</name>
</gene>
<proteinExistence type="predicted"/>